<sequence length="576" mass="62432">MAMDRQELAELLASMALLLELAGENTFKIRAYQGASRTIGKLTEDLDELYRSGKLETIKGIGRAIARHIAEYAETGTIEEYRQLKSTVAPSLLELVKIPGLGPKKAMAVHAALGVNSIGELEYACRENRLIALNGFGEKTQQAVLRGIEYMKKFQGSLLLAEAWPLAERVAAYLLEQDGLTAAQVAGEVRRRCPTVREIVVVVQADAAGLAALEGILTAMPGVEQVTSPETGCFAATLSVGISLLIRVAAVAEFPTALCLFTGNERHVAELIRLAGEQGWTLAGGRLVTADGKAVPVAAEADVYRKLGLDYPEPELREGQDEIALAARQRLPVLVQPGDLRGAFHMHTTYSDGTASLAAMGEAAATRGWSYIGITDHSRTAVYAGGLSLGQIQAQRQEIERLNANRPDCLILAGIESDILPDGSLDYPDDILAQFDFVIASVHSAFRQSAAEKTKRLKKAMQNRYVTMLGHPTGRILLAREEYPLDMPEIIQTAADTGTIIEINASPYRLDLDWTWCRVAREKGVLLSVNPDAHGVAELDSVVYGVAVARKGGLTAANLLNTRERPEMLTLLKRKR</sequence>
<dbReference type="InterPro" id="IPR050243">
    <property type="entry name" value="PHP_phosphatase"/>
</dbReference>
<evidence type="ECO:0000259" key="10">
    <source>
        <dbReference type="SMART" id="SM00481"/>
    </source>
</evidence>
<proteinExistence type="predicted"/>
<dbReference type="Proteomes" id="UP000198847">
    <property type="component" value="Unassembled WGS sequence"/>
</dbReference>
<name>A0A1H8XBP3_9FIRM</name>
<dbReference type="CDD" id="cd07436">
    <property type="entry name" value="PHP_PolX"/>
    <property type="match status" value="1"/>
</dbReference>
<dbReference type="STRING" id="112903.SAMN04490178_12217"/>
<dbReference type="InterPro" id="IPR022311">
    <property type="entry name" value="PolX-like"/>
</dbReference>
<dbReference type="GO" id="GO:0008270">
    <property type="term" value="F:zinc ion binding"/>
    <property type="evidence" value="ECO:0007669"/>
    <property type="project" value="TreeGrafter"/>
</dbReference>
<dbReference type="SUPFAM" id="SSF47802">
    <property type="entry name" value="DNA polymerase beta, N-terminal domain-like"/>
    <property type="match status" value="1"/>
</dbReference>
<feature type="domain" description="Helix-hairpin-helix DNA-binding motif class 1" evidence="9">
    <location>
        <begin position="93"/>
        <end position="112"/>
    </location>
</feature>
<dbReference type="SUPFAM" id="SSF89550">
    <property type="entry name" value="PHP domain-like"/>
    <property type="match status" value="1"/>
</dbReference>
<evidence type="ECO:0000313" key="13">
    <source>
        <dbReference type="Proteomes" id="UP000198847"/>
    </source>
</evidence>
<dbReference type="Pfam" id="PF02811">
    <property type="entry name" value="PHP"/>
    <property type="match status" value="1"/>
</dbReference>
<evidence type="ECO:0000256" key="1">
    <source>
        <dbReference type="ARBA" id="ARBA00001946"/>
    </source>
</evidence>
<evidence type="ECO:0000256" key="6">
    <source>
        <dbReference type="ARBA" id="ARBA00022705"/>
    </source>
</evidence>
<evidence type="ECO:0000256" key="2">
    <source>
        <dbReference type="ARBA" id="ARBA00012417"/>
    </source>
</evidence>
<dbReference type="Gene3D" id="3.30.460.10">
    <property type="entry name" value="Beta Polymerase, domain 2"/>
    <property type="match status" value="1"/>
</dbReference>
<dbReference type="OrthoDB" id="9808747at2"/>
<feature type="domain" description="Helix-hairpin-helix DNA-binding motif class 1" evidence="9">
    <location>
        <begin position="53"/>
        <end position="72"/>
    </location>
</feature>
<gene>
    <name evidence="12" type="ORF">SAMN04490178_12217</name>
</gene>
<dbReference type="GO" id="GO:0003677">
    <property type="term" value="F:DNA binding"/>
    <property type="evidence" value="ECO:0007669"/>
    <property type="project" value="InterPro"/>
</dbReference>
<evidence type="ECO:0000256" key="5">
    <source>
        <dbReference type="ARBA" id="ARBA00022695"/>
    </source>
</evidence>
<dbReference type="PANTHER" id="PTHR36928">
    <property type="entry name" value="PHOSPHATASE YCDX-RELATED"/>
    <property type="match status" value="1"/>
</dbReference>
<dbReference type="Gene3D" id="3.30.210.10">
    <property type="entry name" value="DNA polymerase, thumb domain"/>
    <property type="match status" value="1"/>
</dbReference>
<dbReference type="InterPro" id="IPR029398">
    <property type="entry name" value="PolB_thumb"/>
</dbReference>
<dbReference type="Gene3D" id="3.20.20.140">
    <property type="entry name" value="Metal-dependent hydrolases"/>
    <property type="match status" value="1"/>
</dbReference>
<dbReference type="EC" id="2.7.7.7" evidence="2"/>
<dbReference type="Pfam" id="PF14520">
    <property type="entry name" value="HHH_5"/>
    <property type="match status" value="1"/>
</dbReference>
<dbReference type="InterPro" id="IPR002054">
    <property type="entry name" value="DNA-dir_DNA_pol_X"/>
</dbReference>
<keyword evidence="6" id="KW-0235">DNA replication</keyword>
<evidence type="ECO:0000259" key="9">
    <source>
        <dbReference type="SMART" id="SM00278"/>
    </source>
</evidence>
<dbReference type="SMART" id="SM00278">
    <property type="entry name" value="HhH1"/>
    <property type="match status" value="3"/>
</dbReference>
<dbReference type="GO" id="GO:0005829">
    <property type="term" value="C:cytosol"/>
    <property type="evidence" value="ECO:0007669"/>
    <property type="project" value="TreeGrafter"/>
</dbReference>
<dbReference type="EMBL" id="FODY01000022">
    <property type="protein sequence ID" value="SEP37394.1"/>
    <property type="molecule type" value="Genomic_DNA"/>
</dbReference>
<dbReference type="Gene3D" id="1.10.150.110">
    <property type="entry name" value="DNA polymerase beta, N-terminal domain-like"/>
    <property type="match status" value="1"/>
</dbReference>
<dbReference type="SUPFAM" id="SSF47781">
    <property type="entry name" value="RuvA domain 2-like"/>
    <property type="match status" value="1"/>
</dbReference>
<evidence type="ECO:0000256" key="8">
    <source>
        <dbReference type="ARBA" id="ARBA00049244"/>
    </source>
</evidence>
<dbReference type="GO" id="GO:0006281">
    <property type="term" value="P:DNA repair"/>
    <property type="evidence" value="ECO:0007669"/>
    <property type="project" value="InterPro"/>
</dbReference>
<dbReference type="InterPro" id="IPR027421">
    <property type="entry name" value="DNA_pol_lamdba_lyase_dom_sf"/>
</dbReference>
<evidence type="ECO:0000259" key="11">
    <source>
        <dbReference type="SMART" id="SM00483"/>
    </source>
</evidence>
<evidence type="ECO:0000256" key="4">
    <source>
        <dbReference type="ARBA" id="ARBA00022679"/>
    </source>
</evidence>
<dbReference type="InterPro" id="IPR047967">
    <property type="entry name" value="PolX_PHP"/>
</dbReference>
<keyword evidence="4" id="KW-0808">Transferase</keyword>
<dbReference type="Pfam" id="PF14716">
    <property type="entry name" value="HHH_8"/>
    <property type="match status" value="1"/>
</dbReference>
<dbReference type="SMART" id="SM00481">
    <property type="entry name" value="POLIIIAc"/>
    <property type="match status" value="1"/>
</dbReference>
<feature type="domain" description="Helix-hairpin-helix DNA-binding motif class 1" evidence="9">
    <location>
        <begin position="128"/>
        <end position="147"/>
    </location>
</feature>
<dbReference type="InterPro" id="IPR016195">
    <property type="entry name" value="Pol/histidinol_Pase-like"/>
</dbReference>
<dbReference type="Pfam" id="PF14791">
    <property type="entry name" value="DNA_pol_B_thumb"/>
    <property type="match status" value="1"/>
</dbReference>
<dbReference type="InterPro" id="IPR043519">
    <property type="entry name" value="NT_sf"/>
</dbReference>
<dbReference type="FunFam" id="3.20.20.140:FF:000047">
    <property type="entry name" value="PHP domain-containing protein"/>
    <property type="match status" value="1"/>
</dbReference>
<keyword evidence="7" id="KW-0239">DNA-directed DNA polymerase</keyword>
<dbReference type="InterPro" id="IPR010994">
    <property type="entry name" value="RuvA_2-like"/>
</dbReference>
<feature type="domain" description="Polymerase/histidinol phosphatase N-terminal" evidence="10">
    <location>
        <begin position="342"/>
        <end position="421"/>
    </location>
</feature>
<keyword evidence="13" id="KW-1185">Reference proteome</keyword>
<dbReference type="GO" id="GO:0042578">
    <property type="term" value="F:phosphoric ester hydrolase activity"/>
    <property type="evidence" value="ECO:0007669"/>
    <property type="project" value="TreeGrafter"/>
</dbReference>
<dbReference type="PANTHER" id="PTHR36928:SF1">
    <property type="entry name" value="PHOSPHATASE YCDX-RELATED"/>
    <property type="match status" value="1"/>
</dbReference>
<keyword evidence="3" id="KW-0237">DNA synthesis</keyword>
<evidence type="ECO:0000256" key="7">
    <source>
        <dbReference type="ARBA" id="ARBA00022932"/>
    </source>
</evidence>
<protein>
    <recommendedName>
        <fullName evidence="2">DNA-directed DNA polymerase</fullName>
        <ecNumber evidence="2">2.7.7.7</ecNumber>
    </recommendedName>
</protein>
<dbReference type="InterPro" id="IPR010996">
    <property type="entry name" value="HHH_MUS81"/>
</dbReference>
<dbReference type="SUPFAM" id="SSF81301">
    <property type="entry name" value="Nucleotidyltransferase"/>
    <property type="match status" value="1"/>
</dbReference>
<dbReference type="PIRSF" id="PIRSF005047">
    <property type="entry name" value="UCP005047_YshC"/>
    <property type="match status" value="1"/>
</dbReference>
<dbReference type="InterPro" id="IPR004013">
    <property type="entry name" value="PHP_dom"/>
</dbReference>
<comment type="catalytic activity">
    <reaction evidence="8">
        <text>DNA(n) + a 2'-deoxyribonucleoside 5'-triphosphate = DNA(n+1) + diphosphate</text>
        <dbReference type="Rhea" id="RHEA:22508"/>
        <dbReference type="Rhea" id="RHEA-COMP:17339"/>
        <dbReference type="Rhea" id="RHEA-COMP:17340"/>
        <dbReference type="ChEBI" id="CHEBI:33019"/>
        <dbReference type="ChEBI" id="CHEBI:61560"/>
        <dbReference type="ChEBI" id="CHEBI:173112"/>
        <dbReference type="EC" id="2.7.7.7"/>
    </reaction>
</comment>
<comment type="cofactor">
    <cofactor evidence="1">
        <name>Mg(2+)</name>
        <dbReference type="ChEBI" id="CHEBI:18420"/>
    </cofactor>
</comment>
<keyword evidence="5" id="KW-0548">Nucleotidyltransferase</keyword>
<dbReference type="InterPro" id="IPR037160">
    <property type="entry name" value="DNA_Pol_thumb_sf"/>
</dbReference>
<feature type="domain" description="DNA-directed DNA polymerase X" evidence="11">
    <location>
        <begin position="2"/>
        <end position="318"/>
    </location>
</feature>
<dbReference type="GO" id="GO:0003887">
    <property type="term" value="F:DNA-directed DNA polymerase activity"/>
    <property type="evidence" value="ECO:0007669"/>
    <property type="project" value="UniProtKB-KW"/>
</dbReference>
<accession>A0A1H8XBP3</accession>
<dbReference type="NCBIfam" id="NF006375">
    <property type="entry name" value="PRK08609.1"/>
    <property type="match status" value="1"/>
</dbReference>
<dbReference type="InterPro" id="IPR003141">
    <property type="entry name" value="Pol/His_phosphatase_N"/>
</dbReference>
<dbReference type="InterPro" id="IPR003583">
    <property type="entry name" value="Hlx-hairpin-Hlx_DNA-bd_motif"/>
</dbReference>
<dbReference type="SMART" id="SM00483">
    <property type="entry name" value="POLXc"/>
    <property type="match status" value="1"/>
</dbReference>
<dbReference type="Gene3D" id="1.10.150.20">
    <property type="entry name" value="5' to 3' exonuclease, C-terminal subdomain"/>
    <property type="match status" value="1"/>
</dbReference>
<reference evidence="12 13" key="1">
    <citation type="submission" date="2016-10" db="EMBL/GenBank/DDBJ databases">
        <authorList>
            <person name="de Groot N.N."/>
        </authorList>
    </citation>
    <scope>NUCLEOTIDE SEQUENCE [LARGE SCALE GENOMIC DNA]</scope>
    <source>
        <strain evidence="12 13">DSM 13305</strain>
    </source>
</reference>
<organism evidence="12 13">
    <name type="scientific">Propionispora vibrioides</name>
    <dbReference type="NCBI Taxonomy" id="112903"/>
    <lineage>
        <taxon>Bacteria</taxon>
        <taxon>Bacillati</taxon>
        <taxon>Bacillota</taxon>
        <taxon>Negativicutes</taxon>
        <taxon>Selenomonadales</taxon>
        <taxon>Sporomusaceae</taxon>
        <taxon>Propionispora</taxon>
    </lineage>
</organism>
<evidence type="ECO:0000256" key="3">
    <source>
        <dbReference type="ARBA" id="ARBA00022634"/>
    </source>
</evidence>
<dbReference type="AlphaFoldDB" id="A0A1H8XBP3"/>
<evidence type="ECO:0000313" key="12">
    <source>
        <dbReference type="EMBL" id="SEP37394.1"/>
    </source>
</evidence>